<keyword evidence="3" id="KW-1185">Reference proteome</keyword>
<feature type="region of interest" description="Disordered" evidence="1">
    <location>
        <begin position="83"/>
        <end position="111"/>
    </location>
</feature>
<protein>
    <submittedName>
        <fullName evidence="2">Uncharacterized protein</fullName>
    </submittedName>
</protein>
<evidence type="ECO:0000313" key="3">
    <source>
        <dbReference type="Proteomes" id="UP000246591"/>
    </source>
</evidence>
<accession>A0A2U8ULE3</accession>
<gene>
    <name evidence="2" type="primary">55</name>
    <name evidence="2" type="ORF">PBI_SOUR_55</name>
</gene>
<dbReference type="KEGG" id="vg:40102520"/>
<name>A0A2U8ULE3_9CAUD</name>
<proteinExistence type="predicted"/>
<dbReference type="EMBL" id="MH153810">
    <property type="protein sequence ID" value="AWN04256.1"/>
    <property type="molecule type" value="Genomic_DNA"/>
</dbReference>
<evidence type="ECO:0000313" key="2">
    <source>
        <dbReference type="EMBL" id="AWN04256.1"/>
    </source>
</evidence>
<sequence length="156" mass="17555">MLQFATIERPSDLYEMPEGTLVTWQRIADDPTSTAVAFLHRKVEPIDDGQDSDVTLWLSPGGWEPMGLDVIEHWDTVRVLVRVPDEEDGPEPQPADGPEPPRPFEFPERTDADYRDRAMALAVEWTRETDTMRTTTLLDIATGIEGYLRGQSGSAK</sequence>
<reference evidence="3" key="1">
    <citation type="submission" date="2018-03" db="EMBL/GenBank/DDBJ databases">
        <authorList>
            <person name="Keele B.F."/>
        </authorList>
    </citation>
    <scope>NUCLEOTIDE SEQUENCE [LARGE SCALE GENOMIC DNA]</scope>
</reference>
<dbReference type="GeneID" id="40102520"/>
<feature type="compositionally biased region" description="Pro residues" evidence="1">
    <location>
        <begin position="91"/>
        <end position="104"/>
    </location>
</feature>
<dbReference type="Proteomes" id="UP000246591">
    <property type="component" value="Segment"/>
</dbReference>
<dbReference type="RefSeq" id="YP_009625626.1">
    <property type="nucleotide sequence ID" value="NC_042132.1"/>
</dbReference>
<evidence type="ECO:0000256" key="1">
    <source>
        <dbReference type="SAM" id="MobiDB-lite"/>
    </source>
</evidence>
<organism evidence="2 3">
    <name type="scientific">Gordonia phage Sour</name>
    <dbReference type="NCBI Taxonomy" id="2182349"/>
    <lineage>
        <taxon>Viruses</taxon>
        <taxon>Duplodnaviria</taxon>
        <taxon>Heunggongvirae</taxon>
        <taxon>Uroviricota</taxon>
        <taxon>Caudoviricetes</taxon>
        <taxon>Sourvirus</taxon>
        <taxon>Sourvirus sour</taxon>
    </lineage>
</organism>